<dbReference type="FunFam" id="3.30.1490.100:FF:000004">
    <property type="entry name" value="DNA polymerase IV"/>
    <property type="match status" value="1"/>
</dbReference>
<dbReference type="GO" id="GO:0005829">
    <property type="term" value="C:cytosol"/>
    <property type="evidence" value="ECO:0007669"/>
    <property type="project" value="TreeGrafter"/>
</dbReference>
<dbReference type="InterPro" id="IPR001126">
    <property type="entry name" value="UmuC"/>
</dbReference>
<dbReference type="SUPFAM" id="SSF56672">
    <property type="entry name" value="DNA/RNA polymerases"/>
    <property type="match status" value="1"/>
</dbReference>
<evidence type="ECO:0000256" key="3">
    <source>
        <dbReference type="ARBA" id="ARBA00011245"/>
    </source>
</evidence>
<evidence type="ECO:0000256" key="14">
    <source>
        <dbReference type="ARBA" id="ARBA00023204"/>
    </source>
</evidence>
<keyword evidence="5 16" id="KW-0963">Cytoplasm</keyword>
<comment type="similarity">
    <text evidence="2 16">Belongs to the DNA polymerase type-Y family.</text>
</comment>
<keyword evidence="12 16" id="KW-0239">DNA-directed DNA polymerase</keyword>
<evidence type="ECO:0000256" key="16">
    <source>
        <dbReference type="HAMAP-Rule" id="MF_01113"/>
    </source>
</evidence>
<dbReference type="NCBIfam" id="NF010731">
    <property type="entry name" value="PRK14133.1"/>
    <property type="match status" value="1"/>
</dbReference>
<dbReference type="InterPro" id="IPR050116">
    <property type="entry name" value="DNA_polymerase-Y"/>
</dbReference>
<dbReference type="Pfam" id="PF00817">
    <property type="entry name" value="IMS"/>
    <property type="match status" value="1"/>
</dbReference>
<keyword evidence="10 16" id="KW-0227">DNA damage</keyword>
<comment type="catalytic activity">
    <reaction evidence="15 16">
        <text>DNA(n) + a 2'-deoxyribonucleoside 5'-triphosphate = DNA(n+1) + diphosphate</text>
        <dbReference type="Rhea" id="RHEA:22508"/>
        <dbReference type="Rhea" id="RHEA-COMP:17339"/>
        <dbReference type="Rhea" id="RHEA-COMP:17340"/>
        <dbReference type="ChEBI" id="CHEBI:33019"/>
        <dbReference type="ChEBI" id="CHEBI:61560"/>
        <dbReference type="ChEBI" id="CHEBI:173112"/>
        <dbReference type="EC" id="2.7.7.7"/>
    </reaction>
</comment>
<dbReference type="GO" id="GO:0000287">
    <property type="term" value="F:magnesium ion binding"/>
    <property type="evidence" value="ECO:0007669"/>
    <property type="project" value="UniProtKB-UniRule"/>
</dbReference>
<evidence type="ECO:0000256" key="10">
    <source>
        <dbReference type="ARBA" id="ARBA00022763"/>
    </source>
</evidence>
<evidence type="ECO:0000256" key="9">
    <source>
        <dbReference type="ARBA" id="ARBA00022723"/>
    </source>
</evidence>
<evidence type="ECO:0000313" key="19">
    <source>
        <dbReference type="Proteomes" id="UP000198771"/>
    </source>
</evidence>
<dbReference type="Gene3D" id="3.40.1170.60">
    <property type="match status" value="1"/>
</dbReference>
<dbReference type="Pfam" id="PF21999">
    <property type="entry name" value="IMS_HHH_1"/>
    <property type="match status" value="1"/>
</dbReference>
<keyword evidence="11 16" id="KW-0460">Magnesium</keyword>
<gene>
    <name evidence="16" type="primary">dinB</name>
    <name evidence="18" type="ORF">SAMN05660653_01522</name>
</gene>
<evidence type="ECO:0000256" key="7">
    <source>
        <dbReference type="ARBA" id="ARBA00022695"/>
    </source>
</evidence>
<dbReference type="Gene3D" id="1.10.150.20">
    <property type="entry name" value="5' to 3' exonuclease, C-terminal subdomain"/>
    <property type="match status" value="1"/>
</dbReference>
<dbReference type="NCBIfam" id="NF003015">
    <property type="entry name" value="PRK03858.1"/>
    <property type="match status" value="1"/>
</dbReference>
<feature type="site" description="Substrate discrimination" evidence="16">
    <location>
        <position position="27"/>
    </location>
</feature>
<dbReference type="InterPro" id="IPR036775">
    <property type="entry name" value="DNA_pol_Y-fam_lit_finger_sf"/>
</dbReference>
<keyword evidence="14 16" id="KW-0234">DNA repair</keyword>
<evidence type="ECO:0000313" key="18">
    <source>
        <dbReference type="EMBL" id="SDB32191.1"/>
    </source>
</evidence>
<feature type="binding site" evidence="16">
    <location>
        <position position="22"/>
    </location>
    <ligand>
        <name>Mg(2+)</name>
        <dbReference type="ChEBI" id="CHEBI:18420"/>
    </ligand>
</feature>
<evidence type="ECO:0000256" key="13">
    <source>
        <dbReference type="ARBA" id="ARBA00023125"/>
    </source>
</evidence>
<name>A0A1G6CH85_9BACT</name>
<keyword evidence="13 16" id="KW-0238">DNA-binding</keyword>
<keyword evidence="19" id="KW-1185">Reference proteome</keyword>
<dbReference type="HAMAP" id="MF_01113">
    <property type="entry name" value="DNApol_IV"/>
    <property type="match status" value="1"/>
</dbReference>
<dbReference type="AlphaFoldDB" id="A0A1G6CH85"/>
<evidence type="ECO:0000256" key="2">
    <source>
        <dbReference type="ARBA" id="ARBA00010945"/>
    </source>
</evidence>
<dbReference type="PROSITE" id="PS50173">
    <property type="entry name" value="UMUC"/>
    <property type="match status" value="1"/>
</dbReference>
<proteinExistence type="inferred from homology"/>
<dbReference type="RefSeq" id="WP_092119544.1">
    <property type="nucleotide sequence ID" value="NZ_FMXO01000008.1"/>
</dbReference>
<accession>A0A1G6CH85</accession>
<dbReference type="Pfam" id="PF11799">
    <property type="entry name" value="IMS_C"/>
    <property type="match status" value="1"/>
</dbReference>
<keyword evidence="8 16" id="KW-0235">DNA replication</keyword>
<dbReference type="STRING" id="617002.SAMN05660653_01522"/>
<evidence type="ECO:0000256" key="6">
    <source>
        <dbReference type="ARBA" id="ARBA00022679"/>
    </source>
</evidence>
<dbReference type="Proteomes" id="UP000198771">
    <property type="component" value="Unassembled WGS sequence"/>
</dbReference>
<evidence type="ECO:0000256" key="11">
    <source>
        <dbReference type="ARBA" id="ARBA00022842"/>
    </source>
</evidence>
<protein>
    <recommendedName>
        <fullName evidence="16">DNA polymerase IV</fullName>
        <shortName evidence="16">Pol IV</shortName>
        <ecNumber evidence="16">2.7.7.7</ecNumber>
    </recommendedName>
</protein>
<comment type="function">
    <text evidence="16">Poorly processive, error-prone DNA polymerase involved in untargeted mutagenesis. Copies undamaged DNA at stalled replication forks, which arise in vivo from mismatched or misaligned primer ends. These misaligned primers can be extended by PolIV. Exhibits no 3'-5' exonuclease (proofreading) activity. May be involved in translesional synthesis, in conjunction with the beta clamp from PolIII.</text>
</comment>
<feature type="active site" evidence="16">
    <location>
        <position position="116"/>
    </location>
</feature>
<evidence type="ECO:0000256" key="1">
    <source>
        <dbReference type="ARBA" id="ARBA00004496"/>
    </source>
</evidence>
<evidence type="ECO:0000256" key="4">
    <source>
        <dbReference type="ARBA" id="ARBA00022457"/>
    </source>
</evidence>
<keyword evidence="7 16" id="KW-0548">Nucleotidyltransferase</keyword>
<dbReference type="EC" id="2.7.7.7" evidence="16"/>
<dbReference type="EMBL" id="FMXO01000008">
    <property type="protein sequence ID" value="SDB32191.1"/>
    <property type="molecule type" value="Genomic_DNA"/>
</dbReference>
<feature type="binding site" evidence="16">
    <location>
        <position position="115"/>
    </location>
    <ligand>
        <name>Mg(2+)</name>
        <dbReference type="ChEBI" id="CHEBI:18420"/>
    </ligand>
</feature>
<dbReference type="GO" id="GO:0003684">
    <property type="term" value="F:damaged DNA binding"/>
    <property type="evidence" value="ECO:0007669"/>
    <property type="project" value="InterPro"/>
</dbReference>
<dbReference type="InterPro" id="IPR017961">
    <property type="entry name" value="DNA_pol_Y-fam_little_finger"/>
</dbReference>
<comment type="subunit">
    <text evidence="3 16">Monomer.</text>
</comment>
<keyword evidence="6 16" id="KW-0808">Transferase</keyword>
<dbReference type="GO" id="GO:0003887">
    <property type="term" value="F:DNA-directed DNA polymerase activity"/>
    <property type="evidence" value="ECO:0007669"/>
    <property type="project" value="UniProtKB-UniRule"/>
</dbReference>
<dbReference type="GO" id="GO:0006261">
    <property type="term" value="P:DNA-templated DNA replication"/>
    <property type="evidence" value="ECO:0007669"/>
    <property type="project" value="UniProtKB-UniRule"/>
</dbReference>
<dbReference type="GO" id="GO:0009432">
    <property type="term" value="P:SOS response"/>
    <property type="evidence" value="ECO:0007669"/>
    <property type="project" value="TreeGrafter"/>
</dbReference>
<dbReference type="Gene3D" id="3.30.70.270">
    <property type="match status" value="1"/>
</dbReference>
<dbReference type="InterPro" id="IPR043502">
    <property type="entry name" value="DNA/RNA_pol_sf"/>
</dbReference>
<comment type="cofactor">
    <cofactor evidence="16">
        <name>Mg(2+)</name>
        <dbReference type="ChEBI" id="CHEBI:18420"/>
    </cofactor>
    <text evidence="16">Binds 2 magnesium ions per subunit.</text>
</comment>
<comment type="subcellular location">
    <subcellularLocation>
        <location evidence="1 16">Cytoplasm</location>
    </subcellularLocation>
</comment>
<evidence type="ECO:0000256" key="5">
    <source>
        <dbReference type="ARBA" id="ARBA00022490"/>
    </source>
</evidence>
<keyword evidence="9 16" id="KW-0479">Metal-binding</keyword>
<dbReference type="NCBIfam" id="NF002677">
    <property type="entry name" value="PRK02406.1"/>
    <property type="match status" value="1"/>
</dbReference>
<evidence type="ECO:0000256" key="12">
    <source>
        <dbReference type="ARBA" id="ARBA00022932"/>
    </source>
</evidence>
<sequence>MPLQTPSNIFLPTHSALILHVDMDAFFASVEQLDFPELRGKPVIVGGSERGVVSACSYEARRYGVHSAMPMFKAKRLCPHGVFVPGRMRRYGEASRDVMAVLERFSPLVEQASVDEAYLDVSGQERIFGPPEQLGTALKLAVLEATGLRCSVGMAPVKFLAKIASDQDKPDGLFIIRPDQVQAFLSELPISKIPGVGPRAVEKLAVFRIRTAGDAQRFSEEFWRQRFGKWGEQLFDRARGIDPRRVVREYEAKSEGAENTFAEDTDDREELKRWLLDQAERVGRRLRRDNHKGRTVTLKLKYNDFKSITRARTLGEATNATRVIFETAASLLESEELVRKVRLIGVSVSNFSNGPCQLPLFQAPKARVDETLDRTLDAIRDKFGQNAMVRGRIFDFRRKS</sequence>
<evidence type="ECO:0000259" key="17">
    <source>
        <dbReference type="PROSITE" id="PS50173"/>
    </source>
</evidence>
<dbReference type="InterPro" id="IPR043128">
    <property type="entry name" value="Rev_trsase/Diguanyl_cyclase"/>
</dbReference>
<reference evidence="18 19" key="1">
    <citation type="submission" date="2016-10" db="EMBL/GenBank/DDBJ databases">
        <authorList>
            <person name="de Groot N.N."/>
        </authorList>
    </citation>
    <scope>NUCLEOTIDE SEQUENCE [LARGE SCALE GENOMIC DNA]</scope>
    <source>
        <strain evidence="18 19">ASO4-2</strain>
    </source>
</reference>
<dbReference type="PANTHER" id="PTHR11076">
    <property type="entry name" value="DNA REPAIR POLYMERASE UMUC / TRANSFERASE FAMILY MEMBER"/>
    <property type="match status" value="1"/>
</dbReference>
<organism evidence="18 19">
    <name type="scientific">Desulfonatronum thiosulfatophilum</name>
    <dbReference type="NCBI Taxonomy" id="617002"/>
    <lineage>
        <taxon>Bacteria</taxon>
        <taxon>Pseudomonadati</taxon>
        <taxon>Thermodesulfobacteriota</taxon>
        <taxon>Desulfovibrionia</taxon>
        <taxon>Desulfovibrionales</taxon>
        <taxon>Desulfonatronaceae</taxon>
        <taxon>Desulfonatronum</taxon>
    </lineage>
</organism>
<dbReference type="GO" id="GO:0006281">
    <property type="term" value="P:DNA repair"/>
    <property type="evidence" value="ECO:0007669"/>
    <property type="project" value="UniProtKB-UniRule"/>
</dbReference>
<dbReference type="CDD" id="cd03586">
    <property type="entry name" value="PolY_Pol_IV_kappa"/>
    <property type="match status" value="1"/>
</dbReference>
<dbReference type="InterPro" id="IPR053848">
    <property type="entry name" value="IMS_HHH_1"/>
</dbReference>
<dbReference type="SUPFAM" id="SSF100879">
    <property type="entry name" value="Lesion bypass DNA polymerase (Y-family), little finger domain"/>
    <property type="match status" value="1"/>
</dbReference>
<dbReference type="NCBIfam" id="NF002751">
    <property type="entry name" value="PRK02794.1"/>
    <property type="match status" value="1"/>
</dbReference>
<dbReference type="PANTHER" id="PTHR11076:SF33">
    <property type="entry name" value="DNA POLYMERASE KAPPA"/>
    <property type="match status" value="1"/>
</dbReference>
<dbReference type="InterPro" id="IPR022880">
    <property type="entry name" value="DNApol_IV"/>
</dbReference>
<dbReference type="FunFam" id="3.40.1170.60:FF:000001">
    <property type="entry name" value="DNA polymerase IV"/>
    <property type="match status" value="1"/>
</dbReference>
<feature type="domain" description="UmuC" evidence="17">
    <location>
        <begin position="18"/>
        <end position="197"/>
    </location>
</feature>
<evidence type="ECO:0000256" key="8">
    <source>
        <dbReference type="ARBA" id="ARBA00022705"/>
    </source>
</evidence>
<dbReference type="OrthoDB" id="9808813at2"/>
<dbReference type="Gene3D" id="3.30.1490.100">
    <property type="entry name" value="DNA polymerase, Y-family, little finger domain"/>
    <property type="match status" value="1"/>
</dbReference>
<keyword evidence="4 16" id="KW-0515">Mutator protein</keyword>
<dbReference type="GO" id="GO:0042276">
    <property type="term" value="P:error-prone translesion synthesis"/>
    <property type="evidence" value="ECO:0007669"/>
    <property type="project" value="TreeGrafter"/>
</dbReference>
<evidence type="ECO:0000256" key="15">
    <source>
        <dbReference type="ARBA" id="ARBA00049244"/>
    </source>
</evidence>